<feature type="region of interest" description="Disordered" evidence="2">
    <location>
        <begin position="1"/>
        <end position="34"/>
    </location>
</feature>
<feature type="domain" description="Pyridoxamine 5'-phosphate oxidase N-terminal" evidence="3">
    <location>
        <begin position="43"/>
        <end position="176"/>
    </location>
</feature>
<dbReference type="Gene3D" id="2.30.110.10">
    <property type="entry name" value="Electron Transport, Fmn-binding Protein, Chain A"/>
    <property type="match status" value="1"/>
</dbReference>
<dbReference type="PANTHER" id="PTHR35176">
    <property type="entry name" value="HEME OXYGENASE HI_0854-RELATED"/>
    <property type="match status" value="1"/>
</dbReference>
<dbReference type="EMBL" id="DRKP01000117">
    <property type="protein sequence ID" value="HEB96781.1"/>
    <property type="molecule type" value="Genomic_DNA"/>
</dbReference>
<accession>A0A831RNW1</accession>
<dbReference type="InterPro" id="IPR052019">
    <property type="entry name" value="F420H2_bilvrd_red/Heme_oxyg"/>
</dbReference>
<proteinExistence type="predicted"/>
<protein>
    <submittedName>
        <fullName evidence="4">HugZ family protein</fullName>
    </submittedName>
</protein>
<dbReference type="InterPro" id="IPR012349">
    <property type="entry name" value="Split_barrel_FMN-bd"/>
</dbReference>
<dbReference type="GO" id="GO:0070967">
    <property type="term" value="F:coenzyme F420 binding"/>
    <property type="evidence" value="ECO:0007669"/>
    <property type="project" value="TreeGrafter"/>
</dbReference>
<dbReference type="AlphaFoldDB" id="A0A831RNW1"/>
<dbReference type="Pfam" id="PF01243">
    <property type="entry name" value="PNPOx_N"/>
    <property type="match status" value="1"/>
</dbReference>
<gene>
    <name evidence="4" type="ORF">ENI96_10175</name>
</gene>
<dbReference type="Proteomes" id="UP000886251">
    <property type="component" value="Unassembled WGS sequence"/>
</dbReference>
<evidence type="ECO:0000259" key="3">
    <source>
        <dbReference type="Pfam" id="PF01243"/>
    </source>
</evidence>
<keyword evidence="1" id="KW-0560">Oxidoreductase</keyword>
<sequence>MGRIPAPRRRAAHGGADRRPGPTGDVPVRSAPALNREPDKRALQQEALAFLRQRHGLILATRSAEGSAEAGYAPFIADDQGNPCIYVSELAGHTRNLLRQPEVSVLLIEDEAEARNPFARRRLTLSCRAEWIEPGSEIHARLLDRMEQRFGNTVSLLRGLGDFHLLRLAVDRGSYVRGFGQAYSVAGPGLEITGPKRGR</sequence>
<dbReference type="GO" id="GO:0005829">
    <property type="term" value="C:cytosol"/>
    <property type="evidence" value="ECO:0007669"/>
    <property type="project" value="TreeGrafter"/>
</dbReference>
<evidence type="ECO:0000313" key="4">
    <source>
        <dbReference type="EMBL" id="HEB96781.1"/>
    </source>
</evidence>
<name>A0A831RNW1_9GAMM</name>
<feature type="compositionally biased region" description="Basic residues" evidence="2">
    <location>
        <begin position="1"/>
        <end position="12"/>
    </location>
</feature>
<evidence type="ECO:0000256" key="1">
    <source>
        <dbReference type="ARBA" id="ARBA00023002"/>
    </source>
</evidence>
<evidence type="ECO:0000256" key="2">
    <source>
        <dbReference type="SAM" id="MobiDB-lite"/>
    </source>
</evidence>
<comment type="caution">
    <text evidence="4">The sequence shown here is derived from an EMBL/GenBank/DDBJ whole genome shotgun (WGS) entry which is preliminary data.</text>
</comment>
<dbReference type="SUPFAM" id="SSF50475">
    <property type="entry name" value="FMN-binding split barrel"/>
    <property type="match status" value="1"/>
</dbReference>
<dbReference type="InterPro" id="IPR011576">
    <property type="entry name" value="Pyridox_Oxase_N"/>
</dbReference>
<dbReference type="GO" id="GO:0016627">
    <property type="term" value="F:oxidoreductase activity, acting on the CH-CH group of donors"/>
    <property type="evidence" value="ECO:0007669"/>
    <property type="project" value="TreeGrafter"/>
</dbReference>
<reference evidence="4" key="1">
    <citation type="journal article" date="2020" name="mSystems">
        <title>Genome- and Community-Level Interaction Insights into Carbon Utilization and Element Cycling Functions of Hydrothermarchaeota in Hydrothermal Sediment.</title>
        <authorList>
            <person name="Zhou Z."/>
            <person name="Liu Y."/>
            <person name="Xu W."/>
            <person name="Pan J."/>
            <person name="Luo Z.H."/>
            <person name="Li M."/>
        </authorList>
    </citation>
    <scope>NUCLEOTIDE SEQUENCE [LARGE SCALE GENOMIC DNA]</scope>
    <source>
        <strain evidence="4">HyVt-443</strain>
    </source>
</reference>
<dbReference type="PANTHER" id="PTHR35176:SF6">
    <property type="entry name" value="HEME OXYGENASE HI_0854-RELATED"/>
    <property type="match status" value="1"/>
</dbReference>
<organism evidence="4">
    <name type="scientific">Sedimenticola thiotaurini</name>
    <dbReference type="NCBI Taxonomy" id="1543721"/>
    <lineage>
        <taxon>Bacteria</taxon>
        <taxon>Pseudomonadati</taxon>
        <taxon>Pseudomonadota</taxon>
        <taxon>Gammaproteobacteria</taxon>
        <taxon>Chromatiales</taxon>
        <taxon>Sedimenticolaceae</taxon>
        <taxon>Sedimenticola</taxon>
    </lineage>
</organism>